<feature type="domain" description="Peptidase M61 N-terminal" evidence="3">
    <location>
        <begin position="33"/>
        <end position="207"/>
    </location>
</feature>
<protein>
    <submittedName>
        <fullName evidence="4">Peptidase M61</fullName>
    </submittedName>
</protein>
<evidence type="ECO:0000259" key="2">
    <source>
        <dbReference type="Pfam" id="PF05299"/>
    </source>
</evidence>
<evidence type="ECO:0000313" key="5">
    <source>
        <dbReference type="Proteomes" id="UP000585050"/>
    </source>
</evidence>
<keyword evidence="5" id="KW-1185">Reference proteome</keyword>
<name>A0A7X8SL26_9BACT</name>
<organism evidence="4 5">
    <name type="scientific">Flammeovirga agarivorans</name>
    <dbReference type="NCBI Taxonomy" id="2726742"/>
    <lineage>
        <taxon>Bacteria</taxon>
        <taxon>Pseudomonadati</taxon>
        <taxon>Bacteroidota</taxon>
        <taxon>Cytophagia</taxon>
        <taxon>Cytophagales</taxon>
        <taxon>Flammeovirgaceae</taxon>
        <taxon>Flammeovirga</taxon>
    </lineage>
</organism>
<sequence>MKVTRFLCLWASLIFFANTFVQGQNNEKFYYDYSINLNLVNNDQISVSLLIDSLDKEEIIFQFPAIVPGTYKVYDFGRFISQFKAFDQNNNLLPVEQLNVNQWKISSARQLRKITYMVDDTWDTLLPHKVFEPAGTNIEKDKVFVLNNHGFFGYFDGLINTPFKININRSQKYYGSTSLKRDVSNSVQDVFWVENYHRLVDNPIMYAEADTATIQVADTQVSIGLYSPNKKLNAKQVAESLKEVLKAQEHFLKGKLPTDHYAFIIYLTDKPSNSGALGALEHWNSSFYFLPEESAKLLLPIIQEIASHEFFHILTPLSIHSEEIANFDYNQPEMSKHLWLYEGVTEYFAGLALVKEGVISQENYLNSILEKIVTSSHLYNRELAFTELSKKCLGEHSAQYANVYEKGALLAMGLDFILMSHTNGQYDLRDLMLDLSEKYGSTKPFKDDELFDIIGEISGIPEAVEYLEKYVDAPNPLPLTKMFEQVGILYEDEEIIETATFGNIGLSVNDNDEIFIEDITDMDEFGSNIGYQKGDVLLQFNTTDITLENISDIMDDFINHPEKFPKVKITVRRNGKIVKLKARTVIIQNIEENIFEKNPDCTPEQKQLRKVWLGNS</sequence>
<feature type="domain" description="Peptidase M61 catalytic" evidence="2">
    <location>
        <begin position="304"/>
        <end position="383"/>
    </location>
</feature>
<dbReference type="Pfam" id="PF17899">
    <property type="entry name" value="Peptidase_M61_N"/>
    <property type="match status" value="1"/>
</dbReference>
<dbReference type="RefSeq" id="WP_168882923.1">
    <property type="nucleotide sequence ID" value="NZ_JABAIL010000004.1"/>
</dbReference>
<proteinExistence type="predicted"/>
<dbReference type="InterPro" id="IPR027268">
    <property type="entry name" value="Peptidase_M4/M1_CTD_sf"/>
</dbReference>
<feature type="chain" id="PRO_5030988925" evidence="1">
    <location>
        <begin position="24"/>
        <end position="616"/>
    </location>
</feature>
<dbReference type="InterPro" id="IPR007963">
    <property type="entry name" value="Peptidase_M61_catalytic"/>
</dbReference>
<evidence type="ECO:0000313" key="4">
    <source>
        <dbReference type="EMBL" id="NLR92203.1"/>
    </source>
</evidence>
<dbReference type="InterPro" id="IPR040756">
    <property type="entry name" value="Peptidase_M61_N"/>
</dbReference>
<dbReference type="AlphaFoldDB" id="A0A7X8SL26"/>
<dbReference type="SUPFAM" id="SSF55486">
    <property type="entry name" value="Metalloproteases ('zincins'), catalytic domain"/>
    <property type="match status" value="1"/>
</dbReference>
<dbReference type="Gene3D" id="2.60.40.3650">
    <property type="match status" value="1"/>
</dbReference>
<gene>
    <name evidence="4" type="ORF">HGP29_13330</name>
</gene>
<keyword evidence="1" id="KW-0732">Signal</keyword>
<comment type="caution">
    <text evidence="4">The sequence shown here is derived from an EMBL/GenBank/DDBJ whole genome shotgun (WGS) entry which is preliminary data.</text>
</comment>
<reference evidence="4 5" key="1">
    <citation type="submission" date="2020-04" db="EMBL/GenBank/DDBJ databases">
        <title>Flammeovirga sp. SR4, a novel species isolated from seawater.</title>
        <authorList>
            <person name="Wang X."/>
        </authorList>
    </citation>
    <scope>NUCLEOTIDE SEQUENCE [LARGE SCALE GENOMIC DNA]</scope>
    <source>
        <strain evidence="4 5">SR4</strain>
    </source>
</reference>
<dbReference type="Pfam" id="PF05299">
    <property type="entry name" value="Peptidase_M61"/>
    <property type="match status" value="1"/>
</dbReference>
<feature type="signal peptide" evidence="1">
    <location>
        <begin position="1"/>
        <end position="23"/>
    </location>
</feature>
<dbReference type="Gene3D" id="1.10.390.10">
    <property type="entry name" value="Neutral Protease Domain 2"/>
    <property type="match status" value="1"/>
</dbReference>
<evidence type="ECO:0000256" key="1">
    <source>
        <dbReference type="SAM" id="SignalP"/>
    </source>
</evidence>
<accession>A0A7X8SL26</accession>
<evidence type="ECO:0000259" key="3">
    <source>
        <dbReference type="Pfam" id="PF17899"/>
    </source>
</evidence>
<dbReference type="EMBL" id="JABAIL010000004">
    <property type="protein sequence ID" value="NLR92203.1"/>
    <property type="molecule type" value="Genomic_DNA"/>
</dbReference>
<dbReference type="Proteomes" id="UP000585050">
    <property type="component" value="Unassembled WGS sequence"/>
</dbReference>